<dbReference type="InterPro" id="IPR003673">
    <property type="entry name" value="CoA-Trfase_fam_III"/>
</dbReference>
<name>A0A4R4PF12_9ACTN</name>
<evidence type="ECO:0000313" key="2">
    <source>
        <dbReference type="Proteomes" id="UP000295431"/>
    </source>
</evidence>
<dbReference type="Pfam" id="PF02515">
    <property type="entry name" value="CoA_transf_3"/>
    <property type="match status" value="1"/>
</dbReference>
<dbReference type="Gene3D" id="3.30.1540.10">
    <property type="entry name" value="formyl-coa transferase, domain 3"/>
    <property type="match status" value="1"/>
</dbReference>
<accession>A0A4R4PF12</accession>
<dbReference type="AlphaFoldDB" id="A0A4R4PF12"/>
<dbReference type="InterPro" id="IPR050509">
    <property type="entry name" value="CoA-transferase_III"/>
</dbReference>
<dbReference type="GO" id="GO:0016740">
    <property type="term" value="F:transferase activity"/>
    <property type="evidence" value="ECO:0007669"/>
    <property type="project" value="UniProtKB-KW"/>
</dbReference>
<dbReference type="InterPro" id="IPR044855">
    <property type="entry name" value="CoA-Trfase_III_dom3_sf"/>
</dbReference>
<gene>
    <name evidence="1" type="ORF">E1284_00140</name>
</gene>
<organism evidence="1 2">
    <name type="scientific">Actinomadura bangladeshensis</name>
    <dbReference type="NCBI Taxonomy" id="453573"/>
    <lineage>
        <taxon>Bacteria</taxon>
        <taxon>Bacillati</taxon>
        <taxon>Actinomycetota</taxon>
        <taxon>Actinomycetes</taxon>
        <taxon>Streptosporangiales</taxon>
        <taxon>Thermomonosporaceae</taxon>
        <taxon>Actinomadura</taxon>
    </lineage>
</organism>
<dbReference type="SUPFAM" id="SSF89796">
    <property type="entry name" value="CoA-transferase family III (CaiB/BaiF)"/>
    <property type="match status" value="1"/>
</dbReference>
<proteinExistence type="predicted"/>
<dbReference type="EMBL" id="SMJW01000001">
    <property type="protein sequence ID" value="TDC20332.1"/>
    <property type="molecule type" value="Genomic_DNA"/>
</dbReference>
<protein>
    <submittedName>
        <fullName evidence="1">CoA transferase</fullName>
    </submittedName>
</protein>
<dbReference type="OrthoDB" id="4251672at2"/>
<evidence type="ECO:0000313" key="1">
    <source>
        <dbReference type="EMBL" id="TDC20332.1"/>
    </source>
</evidence>
<dbReference type="RefSeq" id="WP_131935817.1">
    <property type="nucleotide sequence ID" value="NZ_BAAAMX010000002.1"/>
</dbReference>
<dbReference type="Gene3D" id="3.40.50.10540">
    <property type="entry name" value="Crotonobetainyl-coa:carnitine coa-transferase, domain 1"/>
    <property type="match status" value="1"/>
</dbReference>
<dbReference type="InterPro" id="IPR023606">
    <property type="entry name" value="CoA-Trfase_III_dom_1_sf"/>
</dbReference>
<reference evidence="1 2" key="1">
    <citation type="submission" date="2019-03" db="EMBL/GenBank/DDBJ databases">
        <title>Draft genome sequences of novel Actinobacteria.</title>
        <authorList>
            <person name="Sahin N."/>
            <person name="Ay H."/>
            <person name="Saygin H."/>
        </authorList>
    </citation>
    <scope>NUCLEOTIDE SEQUENCE [LARGE SCALE GENOMIC DNA]</scope>
    <source>
        <strain evidence="1 2">DSM 45347</strain>
    </source>
</reference>
<keyword evidence="1" id="KW-0808">Transferase</keyword>
<sequence>MTGMRSGPLTGVRVVEMSALGPVPFAAMMLADLGADVVLVDRARDTRASDDPVLDVTKRGRRSIGLDLKHPRGREVLLALVRSADVLLEGNRPGVMERLGLGPDECLAARPQLVYGRATGWGQEGPWAQDAAHDINFMALSGVLHGIGRPGERPVPPLNMLGDYGGGGMLLAFGVVSAVLEARTSGRGQVVDAAILDGLAAMSALEFAMQARGLQSERGTNLLDTGAPFYDVYECADGEFISVGAIEPKFYARLCELTGFERDLPDEEVRPQLDKTSWPGRKRALEKLFATRSRADWCALLEHEETCFAPVLSWREALEHPHNVARSTFVSPGGVAQGAPAPRFSRTPGAISRPACAPGEHTAEILEELGEDSDAIAELQRLGIVGGRA</sequence>
<comment type="caution">
    <text evidence="1">The sequence shown here is derived from an EMBL/GenBank/DDBJ whole genome shotgun (WGS) entry which is preliminary data.</text>
</comment>
<dbReference type="PANTHER" id="PTHR48228:SF5">
    <property type="entry name" value="ALPHA-METHYLACYL-COA RACEMASE"/>
    <property type="match status" value="1"/>
</dbReference>
<dbReference type="PANTHER" id="PTHR48228">
    <property type="entry name" value="SUCCINYL-COA--D-CITRAMALATE COA-TRANSFERASE"/>
    <property type="match status" value="1"/>
</dbReference>
<keyword evidence="2" id="KW-1185">Reference proteome</keyword>
<dbReference type="Proteomes" id="UP000295431">
    <property type="component" value="Unassembled WGS sequence"/>
</dbReference>